<gene>
    <name evidence="1" type="ORF">NO2_1120</name>
</gene>
<reference evidence="1 2" key="1">
    <citation type="journal article" date="2019" name="ISME J.">
        <title>Genome analyses of uncultured TG2/ZB3 bacteria in 'Margulisbacteria' specifically attached to ectosymbiotic spirochetes of protists in the termite gut.</title>
        <authorList>
            <person name="Utami Y.D."/>
            <person name="Kuwahara H."/>
            <person name="Igai K."/>
            <person name="Murakami T."/>
            <person name="Sugaya K."/>
            <person name="Morikawa T."/>
            <person name="Nagura Y."/>
            <person name="Yuki M."/>
            <person name="Deevong P."/>
            <person name="Inoue T."/>
            <person name="Kihara K."/>
            <person name="Lo N."/>
            <person name="Yamada A."/>
            <person name="Ohkuma M."/>
            <person name="Hongoh Y."/>
        </authorList>
    </citation>
    <scope>NUCLEOTIDE SEQUENCE [LARGE SCALE GENOMIC DNA]</scope>
    <source>
        <strain evidence="1">NkOx7-02</strain>
    </source>
</reference>
<keyword evidence="2" id="KW-1185">Reference proteome</keyword>
<name>A0A388THH1_9BACT</name>
<protein>
    <recommendedName>
        <fullName evidence="3">Bacterial OB-fold domain-containing protein</fullName>
    </recommendedName>
</protein>
<organism evidence="1 2">
    <name type="scientific">Candidatus Termititenax persephonae</name>
    <dbReference type="NCBI Taxonomy" id="2218525"/>
    <lineage>
        <taxon>Bacteria</taxon>
        <taxon>Bacillati</taxon>
        <taxon>Candidatus Margulisiibacteriota</taxon>
        <taxon>Candidatus Termititenacia</taxon>
        <taxon>Candidatus Termititenacales</taxon>
        <taxon>Candidatus Termititenacaceae</taxon>
        <taxon>Candidatus Termititenax</taxon>
    </lineage>
</organism>
<evidence type="ECO:0000313" key="1">
    <source>
        <dbReference type="EMBL" id="GBR76594.1"/>
    </source>
</evidence>
<evidence type="ECO:0008006" key="3">
    <source>
        <dbReference type="Google" id="ProtNLM"/>
    </source>
</evidence>
<accession>A0A388THH1</accession>
<evidence type="ECO:0000313" key="2">
    <source>
        <dbReference type="Proteomes" id="UP000275925"/>
    </source>
</evidence>
<dbReference type="AlphaFoldDB" id="A0A388THH1"/>
<dbReference type="EMBL" id="BGZO01000034">
    <property type="protein sequence ID" value="GBR76594.1"/>
    <property type="molecule type" value="Genomic_DNA"/>
</dbReference>
<sequence length="129" mass="14283">MKYTGLLILFFLTLTGCQPDRAKVVRLPELTLPAPQKISDLDKNYQRYHKNSTLIQVQGKIVYQSKALGDWAYIEDDTGMALISLVGVSPNLALPSNKVGSIITVEGRISPDDTVINEYLIVPTTYKLG</sequence>
<proteinExistence type="predicted"/>
<dbReference type="Proteomes" id="UP000275925">
    <property type="component" value="Unassembled WGS sequence"/>
</dbReference>
<dbReference type="PROSITE" id="PS51257">
    <property type="entry name" value="PROKAR_LIPOPROTEIN"/>
    <property type="match status" value="1"/>
</dbReference>
<comment type="caution">
    <text evidence="1">The sequence shown here is derived from an EMBL/GenBank/DDBJ whole genome shotgun (WGS) entry which is preliminary data.</text>
</comment>